<dbReference type="InterPro" id="IPR012337">
    <property type="entry name" value="RNaseH-like_sf"/>
</dbReference>
<dbReference type="PROSITE" id="PS50231">
    <property type="entry name" value="RICIN_B_LECTIN"/>
    <property type="match status" value="1"/>
</dbReference>
<feature type="compositionally biased region" description="Low complexity" evidence="2">
    <location>
        <begin position="329"/>
        <end position="345"/>
    </location>
</feature>
<dbReference type="EMBL" id="CAKKLH010000289">
    <property type="protein sequence ID" value="CAH0108932.1"/>
    <property type="molecule type" value="Genomic_DNA"/>
</dbReference>
<dbReference type="Gene3D" id="2.80.10.50">
    <property type="match status" value="1"/>
</dbReference>
<dbReference type="InterPro" id="IPR035992">
    <property type="entry name" value="Ricin_B-like_lectins"/>
</dbReference>
<keyword evidence="1" id="KW-0175">Coiled coil</keyword>
<dbReference type="GO" id="GO:0003676">
    <property type="term" value="F:nucleic acid binding"/>
    <property type="evidence" value="ECO:0007669"/>
    <property type="project" value="InterPro"/>
</dbReference>
<organism evidence="3 4">
    <name type="scientific">Daphnia galeata</name>
    <dbReference type="NCBI Taxonomy" id="27404"/>
    <lineage>
        <taxon>Eukaryota</taxon>
        <taxon>Metazoa</taxon>
        <taxon>Ecdysozoa</taxon>
        <taxon>Arthropoda</taxon>
        <taxon>Crustacea</taxon>
        <taxon>Branchiopoda</taxon>
        <taxon>Diplostraca</taxon>
        <taxon>Cladocera</taxon>
        <taxon>Anomopoda</taxon>
        <taxon>Daphniidae</taxon>
        <taxon>Daphnia</taxon>
    </lineage>
</organism>
<accession>A0A8J2RY39</accession>
<dbReference type="SUPFAM" id="SSF50370">
    <property type="entry name" value="Ricin B-like lectins"/>
    <property type="match status" value="1"/>
</dbReference>
<evidence type="ECO:0008006" key="5">
    <source>
        <dbReference type="Google" id="ProtNLM"/>
    </source>
</evidence>
<dbReference type="Proteomes" id="UP000789390">
    <property type="component" value="Unassembled WGS sequence"/>
</dbReference>
<dbReference type="InterPro" id="IPR036397">
    <property type="entry name" value="RNaseH_sf"/>
</dbReference>
<feature type="compositionally biased region" description="Basic residues" evidence="2">
    <location>
        <begin position="185"/>
        <end position="204"/>
    </location>
</feature>
<protein>
    <recommendedName>
        <fullName evidence="5">Integrase catalytic domain-containing protein</fullName>
    </recommendedName>
</protein>
<dbReference type="OrthoDB" id="6368830at2759"/>
<comment type="caution">
    <text evidence="3">The sequence shown here is derived from an EMBL/GenBank/DDBJ whole genome shotgun (WGS) entry which is preliminary data.</text>
</comment>
<sequence>MPMEDQKAHTISEHLVKKVYTKYGPPERIKTTSYHPKTDGLVERFNRTLCDMLACYVTDEPECCDKYLNSVTFAEPIIPSDIPSNKNIEVFEDGKEEYEKQWQRALERSQKRLAQAQERQKQLYDQGRSYKINRQISDVNYEILILREDSKDLEDEAKFIVHVNKLKLVSNTPNEQLKVPNTAKVIKRRGRPPKVVHVPKRRGRPPSTTKKDEKSQPKRRVRPPKIQEIAKLMNGDKQSCLMHDSTSTTNEVVFHYCKFSSDLEFEYTTDYTIRMLQSNQCLRVNDEKAFLEPCNSENIIHRKWNSQYDTLDEEISAFLTDQNSTEFDGLTPLETTTKNTGNTTPIESSSIYVLQESDLNQDDNRTETNTNNPSGAFGCKMSTEWQTHLKPLL</sequence>
<proteinExistence type="predicted"/>
<evidence type="ECO:0000313" key="3">
    <source>
        <dbReference type="EMBL" id="CAH0108932.1"/>
    </source>
</evidence>
<keyword evidence="4" id="KW-1185">Reference proteome</keyword>
<name>A0A8J2RY39_9CRUS</name>
<reference evidence="3" key="1">
    <citation type="submission" date="2021-11" db="EMBL/GenBank/DDBJ databases">
        <authorList>
            <person name="Schell T."/>
        </authorList>
    </citation>
    <scope>NUCLEOTIDE SEQUENCE</scope>
    <source>
        <strain evidence="3">M5</strain>
    </source>
</reference>
<evidence type="ECO:0000313" key="4">
    <source>
        <dbReference type="Proteomes" id="UP000789390"/>
    </source>
</evidence>
<dbReference type="AlphaFoldDB" id="A0A8J2RY39"/>
<evidence type="ECO:0000256" key="1">
    <source>
        <dbReference type="SAM" id="Coils"/>
    </source>
</evidence>
<feature type="coiled-coil region" evidence="1">
    <location>
        <begin position="99"/>
        <end position="126"/>
    </location>
</feature>
<dbReference type="SUPFAM" id="SSF53098">
    <property type="entry name" value="Ribonuclease H-like"/>
    <property type="match status" value="1"/>
</dbReference>
<gene>
    <name evidence="3" type="ORF">DGAL_LOCUS12390</name>
</gene>
<dbReference type="Gene3D" id="3.30.420.10">
    <property type="entry name" value="Ribonuclease H-like superfamily/Ribonuclease H"/>
    <property type="match status" value="1"/>
</dbReference>
<feature type="region of interest" description="Disordered" evidence="2">
    <location>
        <begin position="184"/>
        <end position="224"/>
    </location>
</feature>
<evidence type="ECO:0000256" key="2">
    <source>
        <dbReference type="SAM" id="MobiDB-lite"/>
    </source>
</evidence>
<feature type="region of interest" description="Disordered" evidence="2">
    <location>
        <begin position="328"/>
        <end position="379"/>
    </location>
</feature>